<dbReference type="InterPro" id="IPR003789">
    <property type="entry name" value="Asn/Gln_tRNA_amidoTrase-B-like"/>
</dbReference>
<sequence length="141" mass="15665">LQNDLKEAMRTNNEVQKRTLRMALAAIRLLEVEKGMQLDDNAVLGILQREVKARNEAIADAERAGRADLVAASREELAILEGYLPQAMSEAELEALVRQAIAEVGAQNLQQMGLVMKWLMPRLQGRASGEQASQMVRRLLS</sequence>
<feature type="non-terminal residue" evidence="1">
    <location>
        <position position="1"/>
    </location>
</feature>
<keyword evidence="1" id="KW-0808">Transferase</keyword>
<evidence type="ECO:0000313" key="2">
    <source>
        <dbReference type="Proteomes" id="UP000229681"/>
    </source>
</evidence>
<dbReference type="Pfam" id="PF09424">
    <property type="entry name" value="YqeY"/>
    <property type="match status" value="1"/>
</dbReference>
<dbReference type="InterPro" id="IPR023168">
    <property type="entry name" value="GatB_Yqey_C_2"/>
</dbReference>
<dbReference type="PANTHER" id="PTHR28055">
    <property type="entry name" value="ALTERED INHERITANCE OF MITOCHONDRIA PROTEIN 41, MITOCHONDRIAL"/>
    <property type="match status" value="1"/>
</dbReference>
<evidence type="ECO:0000313" key="1">
    <source>
        <dbReference type="EMBL" id="PJF34242.1"/>
    </source>
</evidence>
<dbReference type="GO" id="GO:0016884">
    <property type="term" value="F:carbon-nitrogen ligase activity, with glutamine as amido-N-donor"/>
    <property type="evidence" value="ECO:0007669"/>
    <property type="project" value="InterPro"/>
</dbReference>
<dbReference type="Gene3D" id="1.10.1510.10">
    <property type="entry name" value="Uncharacterised protein YqeY/AIM41 PF09424, N-terminal domain"/>
    <property type="match status" value="1"/>
</dbReference>
<accession>A0A2M8P9M9</accession>
<dbReference type="Proteomes" id="UP000229681">
    <property type="component" value="Unassembled WGS sequence"/>
</dbReference>
<dbReference type="InterPro" id="IPR019004">
    <property type="entry name" value="YqeY/Aim41"/>
</dbReference>
<dbReference type="PANTHER" id="PTHR28055:SF1">
    <property type="entry name" value="ALTERED INHERITANCE OF MITOCHONDRIA PROTEIN 41, MITOCHONDRIAL"/>
    <property type="match status" value="1"/>
</dbReference>
<dbReference type="AlphaFoldDB" id="A0A2M8P9M9"/>
<dbReference type="SUPFAM" id="SSF89095">
    <property type="entry name" value="GatB/YqeY motif"/>
    <property type="match status" value="1"/>
</dbReference>
<name>A0A2M8P9M9_9CHLR</name>
<dbReference type="Gene3D" id="1.10.10.410">
    <property type="match status" value="1"/>
</dbReference>
<comment type="caution">
    <text evidence="1">The sequence shown here is derived from an EMBL/GenBank/DDBJ whole genome shotgun (WGS) entry which is preliminary data.</text>
</comment>
<dbReference type="GO" id="GO:0016740">
    <property type="term" value="F:transferase activity"/>
    <property type="evidence" value="ECO:0007669"/>
    <property type="project" value="UniProtKB-KW"/>
</dbReference>
<dbReference type="EMBL" id="PGTM01000547">
    <property type="protein sequence ID" value="PJF34242.1"/>
    <property type="molecule type" value="Genomic_DNA"/>
</dbReference>
<organism evidence="1 2">
    <name type="scientific">Candidatus Thermofonsia Clade 1 bacterium</name>
    <dbReference type="NCBI Taxonomy" id="2364210"/>
    <lineage>
        <taxon>Bacteria</taxon>
        <taxon>Bacillati</taxon>
        <taxon>Chloroflexota</taxon>
        <taxon>Candidatus Thermofontia</taxon>
        <taxon>Candidatus Thermofonsia Clade 1</taxon>
    </lineage>
</organism>
<protein>
    <submittedName>
        <fullName evidence="1">Aspartyl-tRNA amidotransferase</fullName>
    </submittedName>
</protein>
<proteinExistence type="predicted"/>
<reference evidence="1 2" key="1">
    <citation type="submission" date="2017-11" db="EMBL/GenBank/DDBJ databases">
        <title>Evolution of Phototrophy in the Chloroflexi Phylum Driven by Horizontal Gene Transfer.</title>
        <authorList>
            <person name="Ward L.M."/>
            <person name="Hemp J."/>
            <person name="Shih P.M."/>
            <person name="Mcglynn S.E."/>
            <person name="Fischer W."/>
        </authorList>
    </citation>
    <scope>NUCLEOTIDE SEQUENCE [LARGE SCALE GENOMIC DNA]</scope>
    <source>
        <strain evidence="1">JP3_13</strain>
    </source>
</reference>
<dbReference type="InterPro" id="IPR042184">
    <property type="entry name" value="YqeY/Aim41_N"/>
</dbReference>
<gene>
    <name evidence="1" type="ORF">CUN49_16655</name>
</gene>